<evidence type="ECO:0000256" key="1">
    <source>
        <dbReference type="ARBA" id="ARBA00001311"/>
    </source>
</evidence>
<evidence type="ECO:0000313" key="6">
    <source>
        <dbReference type="Proteomes" id="UP000244928"/>
    </source>
</evidence>
<keyword evidence="6" id="KW-1185">Reference proteome</keyword>
<dbReference type="SUPFAM" id="SSF75304">
    <property type="entry name" value="Amidase signature (AS) enzymes"/>
    <property type="match status" value="1"/>
</dbReference>
<sequence length="504" mass="53022">MRFDEYRNHDALGLAALVRGGEVTPGELLDAATQRADLVAPQLNAIVRRMDDQARARAAEELTGPFAGVPFLLKDLGQDHRGVPTSGGSRSLAEVPATEHATVVQRWLDAGVVVFGKTNTPEFGAKAVTEPALFGPSRNPWDTRRSPGGSSGGSAAAVAAGIVPVAGASDGGGSIRIPAACCGLVGLKPGRGLVPMGPVRGEAMHGAATNGVVSRTVRDTAAMLDVLAGGEPGGPYVPSVPPETFHSQVGADPGRLRIGLCTASSINASPHPEALASVDSAGRALEELGHHVEILEAQPVDDLALARDFLTSWFAYLAWTVESTRRRTGCRDRDFETDTRIVAALGRSQSSVDYLAAVMRRDDYARELTAFFSDYDLLMTPGLADLPPLVGALDTPPWAARSAEALLATRTAPLLRHSGFAESIINDNLSWVPYTQLANLTGRPAMSLPLHWTPEGLPMGVQFVAPLGGESRLLRIAGQLEQVLPWADRQPGAIDGVGNAASRM</sequence>
<dbReference type="Proteomes" id="UP000244928">
    <property type="component" value="Chromosome"/>
</dbReference>
<comment type="similarity">
    <text evidence="2">Belongs to the amidase family.</text>
</comment>
<dbReference type="Gene3D" id="3.90.1300.10">
    <property type="entry name" value="Amidase signature (AS) domain"/>
    <property type="match status" value="1"/>
</dbReference>
<organism evidence="5 6">
    <name type="scientific">Dietzia lutea</name>
    <dbReference type="NCBI Taxonomy" id="546160"/>
    <lineage>
        <taxon>Bacteria</taxon>
        <taxon>Bacillati</taxon>
        <taxon>Actinomycetota</taxon>
        <taxon>Actinomycetes</taxon>
        <taxon>Mycobacteriales</taxon>
        <taxon>Dietziaceae</taxon>
        <taxon>Dietzia</taxon>
    </lineage>
</organism>
<comment type="catalytic activity">
    <reaction evidence="1">
        <text>a monocarboxylic acid amide + H2O = a monocarboxylate + NH4(+)</text>
        <dbReference type="Rhea" id="RHEA:12020"/>
        <dbReference type="ChEBI" id="CHEBI:15377"/>
        <dbReference type="ChEBI" id="CHEBI:28938"/>
        <dbReference type="ChEBI" id="CHEBI:35757"/>
        <dbReference type="ChEBI" id="CHEBI:83628"/>
        <dbReference type="EC" id="3.5.1.4"/>
    </reaction>
</comment>
<dbReference type="EC" id="3.5.1.4" evidence="3"/>
<dbReference type="InterPro" id="IPR036928">
    <property type="entry name" value="AS_sf"/>
</dbReference>
<accession>A0A2S1R6Z0</accession>
<evidence type="ECO:0000259" key="4">
    <source>
        <dbReference type="Pfam" id="PF01425"/>
    </source>
</evidence>
<dbReference type="InterPro" id="IPR020556">
    <property type="entry name" value="Amidase_CS"/>
</dbReference>
<dbReference type="EMBL" id="CP015449">
    <property type="protein sequence ID" value="AWH92049.1"/>
    <property type="molecule type" value="Genomic_DNA"/>
</dbReference>
<gene>
    <name evidence="5" type="ORF">A6035_07595</name>
</gene>
<proteinExistence type="inferred from homology"/>
<reference evidence="5 6" key="1">
    <citation type="submission" date="2016-04" db="EMBL/GenBank/DDBJ databases">
        <title>Complete genome sequence of Dietzia lutea YIM 80766T, a strain isolated from desert soil in Egypt.</title>
        <authorList>
            <person name="Zhao J."/>
            <person name="Hu B."/>
            <person name="Geng S."/>
            <person name="Nie Y."/>
            <person name="Tang Y."/>
        </authorList>
    </citation>
    <scope>NUCLEOTIDE SEQUENCE [LARGE SCALE GENOMIC DNA]</scope>
    <source>
        <strain evidence="5 6">YIM 80766</strain>
    </source>
</reference>
<name>A0A2S1R6Z0_9ACTN</name>
<dbReference type="InterPro" id="IPR000120">
    <property type="entry name" value="Amidase"/>
</dbReference>
<protein>
    <recommendedName>
        <fullName evidence="3">amidase</fullName>
        <ecNumber evidence="3">3.5.1.4</ecNumber>
    </recommendedName>
</protein>
<dbReference type="PROSITE" id="PS00571">
    <property type="entry name" value="AMIDASES"/>
    <property type="match status" value="1"/>
</dbReference>
<dbReference type="GO" id="GO:0004040">
    <property type="term" value="F:amidase activity"/>
    <property type="evidence" value="ECO:0007669"/>
    <property type="project" value="UniProtKB-EC"/>
</dbReference>
<dbReference type="PANTHER" id="PTHR11895">
    <property type="entry name" value="TRANSAMIDASE"/>
    <property type="match status" value="1"/>
</dbReference>
<dbReference type="PANTHER" id="PTHR11895:SF7">
    <property type="entry name" value="GLUTAMYL-TRNA(GLN) AMIDOTRANSFERASE SUBUNIT A, MITOCHONDRIAL"/>
    <property type="match status" value="1"/>
</dbReference>
<evidence type="ECO:0000313" key="5">
    <source>
        <dbReference type="EMBL" id="AWH92049.1"/>
    </source>
</evidence>
<dbReference type="KEGG" id="dlu:A6035_07595"/>
<dbReference type="OrthoDB" id="5175573at2"/>
<evidence type="ECO:0000256" key="3">
    <source>
        <dbReference type="ARBA" id="ARBA00012922"/>
    </source>
</evidence>
<dbReference type="RefSeq" id="WP_108847301.1">
    <property type="nucleotide sequence ID" value="NZ_CP015449.1"/>
</dbReference>
<dbReference type="AlphaFoldDB" id="A0A2S1R6Z0"/>
<feature type="domain" description="Amidase" evidence="4">
    <location>
        <begin position="27"/>
        <end position="474"/>
    </location>
</feature>
<evidence type="ECO:0000256" key="2">
    <source>
        <dbReference type="ARBA" id="ARBA00009199"/>
    </source>
</evidence>
<dbReference type="Pfam" id="PF01425">
    <property type="entry name" value="Amidase"/>
    <property type="match status" value="1"/>
</dbReference>
<dbReference type="InterPro" id="IPR023631">
    <property type="entry name" value="Amidase_dom"/>
</dbReference>